<gene>
    <name evidence="1" type="ORF">M421DRAFT_368773</name>
</gene>
<dbReference type="GeneID" id="54347382"/>
<dbReference type="AlphaFoldDB" id="A0A6A5R5Q0"/>
<protein>
    <submittedName>
        <fullName evidence="1">Uncharacterized protein</fullName>
    </submittedName>
</protein>
<name>A0A6A5R5Q0_9PLEO</name>
<proteinExistence type="predicted"/>
<organism evidence="1 2">
    <name type="scientific">Didymella exigua CBS 183.55</name>
    <dbReference type="NCBI Taxonomy" id="1150837"/>
    <lineage>
        <taxon>Eukaryota</taxon>
        <taxon>Fungi</taxon>
        <taxon>Dikarya</taxon>
        <taxon>Ascomycota</taxon>
        <taxon>Pezizomycotina</taxon>
        <taxon>Dothideomycetes</taxon>
        <taxon>Pleosporomycetidae</taxon>
        <taxon>Pleosporales</taxon>
        <taxon>Pleosporineae</taxon>
        <taxon>Didymellaceae</taxon>
        <taxon>Didymella</taxon>
    </lineage>
</organism>
<reference evidence="1" key="1">
    <citation type="journal article" date="2020" name="Stud. Mycol.">
        <title>101 Dothideomycetes genomes: a test case for predicting lifestyles and emergence of pathogens.</title>
        <authorList>
            <person name="Haridas S."/>
            <person name="Albert R."/>
            <person name="Binder M."/>
            <person name="Bloem J."/>
            <person name="Labutti K."/>
            <person name="Salamov A."/>
            <person name="Andreopoulos B."/>
            <person name="Baker S."/>
            <person name="Barry K."/>
            <person name="Bills G."/>
            <person name="Bluhm B."/>
            <person name="Cannon C."/>
            <person name="Castanera R."/>
            <person name="Culley D."/>
            <person name="Daum C."/>
            <person name="Ezra D."/>
            <person name="Gonzalez J."/>
            <person name="Henrissat B."/>
            <person name="Kuo A."/>
            <person name="Liang C."/>
            <person name="Lipzen A."/>
            <person name="Lutzoni F."/>
            <person name="Magnuson J."/>
            <person name="Mondo S."/>
            <person name="Nolan M."/>
            <person name="Ohm R."/>
            <person name="Pangilinan J."/>
            <person name="Park H.-J."/>
            <person name="Ramirez L."/>
            <person name="Alfaro M."/>
            <person name="Sun H."/>
            <person name="Tritt A."/>
            <person name="Yoshinaga Y."/>
            <person name="Zwiers L.-H."/>
            <person name="Turgeon B."/>
            <person name="Goodwin S."/>
            <person name="Spatafora J."/>
            <person name="Crous P."/>
            <person name="Grigoriev I."/>
        </authorList>
    </citation>
    <scope>NUCLEOTIDE SEQUENCE</scope>
    <source>
        <strain evidence="1">CBS 183.55</strain>
    </source>
</reference>
<accession>A0A6A5R5Q0</accession>
<evidence type="ECO:0000313" key="1">
    <source>
        <dbReference type="EMBL" id="KAF1922334.1"/>
    </source>
</evidence>
<sequence>MACPRAGCSLSLFLGIRINSVFRGTESIWIIFLYRIECIETGCDGWGISGFTRPSSAYSREYRPKCFLLPNSVDNYFHDHHSCCQASDTVHKTRTHRN</sequence>
<evidence type="ECO:0000313" key="2">
    <source>
        <dbReference type="Proteomes" id="UP000800082"/>
    </source>
</evidence>
<dbReference type="Proteomes" id="UP000800082">
    <property type="component" value="Unassembled WGS sequence"/>
</dbReference>
<dbReference type="RefSeq" id="XP_033442587.1">
    <property type="nucleotide sequence ID" value="XM_033589734.1"/>
</dbReference>
<dbReference type="EMBL" id="ML979034">
    <property type="protein sequence ID" value="KAF1922334.1"/>
    <property type="molecule type" value="Genomic_DNA"/>
</dbReference>
<keyword evidence="2" id="KW-1185">Reference proteome</keyword>